<dbReference type="GO" id="GO:0004622">
    <property type="term" value="F:phosphatidylcholine lysophospholipase activity"/>
    <property type="evidence" value="ECO:0007669"/>
    <property type="project" value="TreeGrafter"/>
</dbReference>
<evidence type="ECO:0000313" key="4">
    <source>
        <dbReference type="Proteomes" id="UP000646053"/>
    </source>
</evidence>
<protein>
    <submittedName>
        <fullName evidence="3">SGNH/GDSL hydrolase family protein</fullName>
    </submittedName>
</protein>
<dbReference type="Gene3D" id="3.40.50.1110">
    <property type="entry name" value="SGNH hydrolase"/>
    <property type="match status" value="1"/>
</dbReference>
<dbReference type="PANTHER" id="PTHR30383">
    <property type="entry name" value="THIOESTERASE 1/PROTEASE 1/LYSOPHOSPHOLIPASE L1"/>
    <property type="match status" value="1"/>
</dbReference>
<name>A0A8J8CJ78_9CYAN</name>
<dbReference type="SUPFAM" id="SSF52266">
    <property type="entry name" value="SGNH hydrolase"/>
    <property type="match status" value="1"/>
</dbReference>
<dbReference type="Pfam" id="PF13472">
    <property type="entry name" value="Lipase_GDSL_2"/>
    <property type="match status" value="1"/>
</dbReference>
<dbReference type="InterPro" id="IPR051532">
    <property type="entry name" value="Ester_Hydrolysis_Enzymes"/>
</dbReference>
<reference evidence="3" key="1">
    <citation type="submission" date="2019-12" db="EMBL/GenBank/DDBJ databases">
        <title>High-Quality draft genome sequences of three cyanobacteria isolated from the limestone walls of the Old Cathedral of Coimbra.</title>
        <authorList>
            <person name="Tiago I."/>
            <person name="Soares F."/>
            <person name="Portugal A."/>
        </authorList>
    </citation>
    <scope>NUCLEOTIDE SEQUENCE</scope>
    <source>
        <strain evidence="3">A</strain>
    </source>
</reference>
<keyword evidence="3" id="KW-0378">Hydrolase</keyword>
<feature type="domain" description="SGNH hydrolase-type esterase" evidence="2">
    <location>
        <begin position="85"/>
        <end position="315"/>
    </location>
</feature>
<dbReference type="InterPro" id="IPR036514">
    <property type="entry name" value="SGNH_hydro_sf"/>
</dbReference>
<dbReference type="InterPro" id="IPR013830">
    <property type="entry name" value="SGNH_hydro"/>
</dbReference>
<keyword evidence="4" id="KW-1185">Reference proteome</keyword>
<evidence type="ECO:0000313" key="3">
    <source>
        <dbReference type="EMBL" id="NDJ18723.1"/>
    </source>
</evidence>
<evidence type="ECO:0000256" key="1">
    <source>
        <dbReference type="SAM" id="Phobius"/>
    </source>
</evidence>
<keyword evidence="1" id="KW-0812">Transmembrane</keyword>
<evidence type="ECO:0000259" key="2">
    <source>
        <dbReference type="Pfam" id="PF13472"/>
    </source>
</evidence>
<dbReference type="PANTHER" id="PTHR30383:SF5">
    <property type="entry name" value="SGNH HYDROLASE-TYPE ESTERASE DOMAIN-CONTAINING PROTEIN"/>
    <property type="match status" value="1"/>
</dbReference>
<dbReference type="AlphaFoldDB" id="A0A8J8CJ78"/>
<feature type="transmembrane region" description="Helical" evidence="1">
    <location>
        <begin position="6"/>
        <end position="28"/>
    </location>
</feature>
<keyword evidence="1" id="KW-1133">Transmembrane helix</keyword>
<keyword evidence="1" id="KW-0472">Membrane</keyword>
<comment type="caution">
    <text evidence="3">The sequence shown here is derived from an EMBL/GenBank/DDBJ whole genome shotgun (WGS) entry which is preliminary data.</text>
</comment>
<proteinExistence type="predicted"/>
<accession>A0A8J8CJ78</accession>
<dbReference type="RefSeq" id="WP_162424251.1">
    <property type="nucleotide sequence ID" value="NZ_WVIE01000019.1"/>
</dbReference>
<dbReference type="CDD" id="cd00229">
    <property type="entry name" value="SGNH_hydrolase"/>
    <property type="match status" value="1"/>
</dbReference>
<organism evidence="3 4">
    <name type="scientific">Myxacorys almedinensis A</name>
    <dbReference type="NCBI Taxonomy" id="2690445"/>
    <lineage>
        <taxon>Bacteria</taxon>
        <taxon>Bacillati</taxon>
        <taxon>Cyanobacteriota</taxon>
        <taxon>Cyanophyceae</taxon>
        <taxon>Leptolyngbyales</taxon>
        <taxon>Leptolyngbyaceae</taxon>
        <taxon>Myxacorys</taxon>
        <taxon>Myxacorys almedinensis</taxon>
    </lineage>
</organism>
<gene>
    <name evidence="3" type="ORF">GS601_15745</name>
</gene>
<sequence length="339" mass="37774">MNPKIVFWIFIALGVAILSAELILRFVVGLGTPPLWQADEETGYQFQPNQEVYRFGKRIKFNQYSQRSDEIVLPKPSDTLRIMMLGDSVLNGGVFSDQQQTITELFKVRLAQTESKAESKVDVLNAAAGGWGIGNAVRYLQKFGTFESDVVIFQIGTSDLTQPMSQGKHIGQSPSFPDRTPSCAIEEAWVRYIVPRWQRLKKAAVVASEPASETSFKPLRSNATELFSQNMQTLKTAIQQLKAKQIPVIVLYTPNIDDVGLTGTVPTYKPEFFNLLNSLQVPVVDIQAAWANLPDTTIASYYADHIHPTETGNRAIADLLFQQLCTQSKSAWCRPSAQI</sequence>
<dbReference type="EMBL" id="WVIE01000019">
    <property type="protein sequence ID" value="NDJ18723.1"/>
    <property type="molecule type" value="Genomic_DNA"/>
</dbReference>
<dbReference type="Proteomes" id="UP000646053">
    <property type="component" value="Unassembled WGS sequence"/>
</dbReference>